<keyword evidence="1" id="KW-0004">4Fe-4S</keyword>
<dbReference type="PROSITE" id="PS00198">
    <property type="entry name" value="4FE4S_FER_1"/>
    <property type="match status" value="1"/>
</dbReference>
<comment type="caution">
    <text evidence="6">The sequence shown here is derived from an EMBL/GenBank/DDBJ whole genome shotgun (WGS) entry which is preliminary data.</text>
</comment>
<feature type="domain" description="4Fe-4S ferredoxin-type" evidence="5">
    <location>
        <begin position="48"/>
        <end position="79"/>
    </location>
</feature>
<dbReference type="PANTHER" id="PTHR43687:SF1">
    <property type="entry name" value="FERREDOXIN III"/>
    <property type="match status" value="1"/>
</dbReference>
<dbReference type="EMBL" id="JAWONS010000309">
    <property type="protein sequence ID" value="MDW2800184.1"/>
    <property type="molecule type" value="Genomic_DNA"/>
</dbReference>
<dbReference type="PROSITE" id="PS51379">
    <property type="entry name" value="4FE4S_FER_2"/>
    <property type="match status" value="2"/>
</dbReference>
<dbReference type="Proteomes" id="UP001276854">
    <property type="component" value="Unassembled WGS sequence"/>
</dbReference>
<feature type="domain" description="4Fe-4S ferredoxin-type" evidence="5">
    <location>
        <begin position="16"/>
        <end position="45"/>
    </location>
</feature>
<dbReference type="InterPro" id="IPR050572">
    <property type="entry name" value="Fe-S_Ferredoxin"/>
</dbReference>
<protein>
    <submittedName>
        <fullName evidence="6">Ferredoxin family protein</fullName>
    </submittedName>
</protein>
<sequence>MSESSFMGVPREQVDWSPRIDFSKCNYCMECVEFCPHNVFEVNEDEEQKFVVKNPNNCVVFCRACGKTCGEDAISFPDKNETTAHIKSIRKEAKENE</sequence>
<evidence type="ECO:0000313" key="7">
    <source>
        <dbReference type="Proteomes" id="UP001276854"/>
    </source>
</evidence>
<evidence type="ECO:0000256" key="1">
    <source>
        <dbReference type="ARBA" id="ARBA00022485"/>
    </source>
</evidence>
<keyword evidence="2" id="KW-0479">Metal-binding</keyword>
<keyword evidence="4" id="KW-0411">Iron-sulfur</keyword>
<gene>
    <name evidence="6" type="ORF">RZO55_21670</name>
</gene>
<evidence type="ECO:0000256" key="2">
    <source>
        <dbReference type="ARBA" id="ARBA00022723"/>
    </source>
</evidence>
<name>A0ABU4GRB6_9CLOT</name>
<dbReference type="SUPFAM" id="SSF54862">
    <property type="entry name" value="4Fe-4S ferredoxins"/>
    <property type="match status" value="1"/>
</dbReference>
<proteinExistence type="predicted"/>
<evidence type="ECO:0000256" key="3">
    <source>
        <dbReference type="ARBA" id="ARBA00023004"/>
    </source>
</evidence>
<dbReference type="Pfam" id="PF00037">
    <property type="entry name" value="Fer4"/>
    <property type="match status" value="1"/>
</dbReference>
<evidence type="ECO:0000259" key="5">
    <source>
        <dbReference type="PROSITE" id="PS51379"/>
    </source>
</evidence>
<reference evidence="6 7" key="1">
    <citation type="submission" date="2023-10" db="EMBL/GenBank/DDBJ databases">
        <title>A novel Glycoside Hydrolase 43-Like Enzyme from Clostrdium boliviensis is an Endo-xylanase, and a Candidate for Xylooligosaccharides Production from Different Xylan Substrates.</title>
        <authorList>
            <person name="Alvarez M.T."/>
            <person name="Rocabado-Villegas L.R."/>
            <person name="Salas-Veizaga D.M."/>
            <person name="Linares-Pasten J.A."/>
            <person name="Gudmundsdottir E.E."/>
            <person name="Hreggvidsson G.O."/>
            <person name="Adlercreutz P."/>
            <person name="Nordberg Karlsson E."/>
        </authorList>
    </citation>
    <scope>NUCLEOTIDE SEQUENCE [LARGE SCALE GENOMIC DNA]</scope>
    <source>
        <strain evidence="6 7">E-1</strain>
    </source>
</reference>
<evidence type="ECO:0000256" key="4">
    <source>
        <dbReference type="ARBA" id="ARBA00023014"/>
    </source>
</evidence>
<dbReference type="Gene3D" id="3.30.70.20">
    <property type="match status" value="1"/>
</dbReference>
<keyword evidence="7" id="KW-1185">Reference proteome</keyword>
<evidence type="ECO:0000313" key="6">
    <source>
        <dbReference type="EMBL" id="MDW2800184.1"/>
    </source>
</evidence>
<dbReference type="PANTHER" id="PTHR43687">
    <property type="entry name" value="ADENYLYLSULFATE REDUCTASE, BETA SUBUNIT"/>
    <property type="match status" value="1"/>
</dbReference>
<accession>A0ABU4GRB6</accession>
<organism evidence="6 7">
    <name type="scientific">Clostridium boliviensis</name>
    <dbReference type="NCBI Taxonomy" id="318465"/>
    <lineage>
        <taxon>Bacteria</taxon>
        <taxon>Bacillati</taxon>
        <taxon>Bacillota</taxon>
        <taxon>Clostridia</taxon>
        <taxon>Eubacteriales</taxon>
        <taxon>Clostridiaceae</taxon>
        <taxon>Clostridium</taxon>
    </lineage>
</organism>
<dbReference type="RefSeq" id="WP_318066370.1">
    <property type="nucleotide sequence ID" value="NZ_JAWONS010000309.1"/>
</dbReference>
<dbReference type="InterPro" id="IPR017900">
    <property type="entry name" value="4Fe4S_Fe_S_CS"/>
</dbReference>
<dbReference type="InterPro" id="IPR017896">
    <property type="entry name" value="4Fe4S_Fe-S-bd"/>
</dbReference>
<keyword evidence="3" id="KW-0408">Iron</keyword>